<dbReference type="Proteomes" id="UP000509459">
    <property type="component" value="Chromosome"/>
</dbReference>
<dbReference type="OMA" id="PLANHKI"/>
<dbReference type="RefSeq" id="WP_002896823.1">
    <property type="nucleotide sequence ID" value="NZ_CP054570.1"/>
</dbReference>
<sequence length="344" mass="39615">MDNKKNNNDALDVFVEKYIVGNVVVQTLKRRAILRKFLTFLVLISMWLFLLINAYLSPQRIEYTEAQLATSRDFENDSGRIMLTKQVYSEKNGILLLEFETSDYTSSIAKGINAKNLEWMLYAKKQGEDTKMEVIPLANHKIDVIVRNVPEDFEAIALNITNKTMANKDVDVDIEEYNDITSSETRYSSNKKKKKTDTAELSNEVQFMVAAQSDKLKHAYLQDLSREKFALNAFEEEKKFQMKQIEKLQKAIEKLEASIEENRTTLEDLERSGQYLVGSNLTENQEKIENVEKEINGKQMKINQAKDNISTLQNAVDALDRSMQEVHDGTYQFNAPITSVEMDF</sequence>
<evidence type="ECO:0000313" key="2">
    <source>
        <dbReference type="Proteomes" id="UP000509459"/>
    </source>
</evidence>
<proteinExistence type="predicted"/>
<dbReference type="AlphaFoldDB" id="A0A3R9GW34"/>
<dbReference type="EMBL" id="CP054570">
    <property type="protein sequence ID" value="QKQ44758.1"/>
    <property type="molecule type" value="Genomic_DNA"/>
</dbReference>
<accession>A0A3R9GW34</accession>
<name>A0A3R9GW34_STRSA</name>
<reference evidence="1 2" key="1">
    <citation type="submission" date="2020-05" db="EMBL/GenBank/DDBJ databases">
        <title>FDA dAtabase for Regulatory Grade micrObial Sequences (FDA-ARGOS): Supporting development and validation of Infectious Disease Dx tests.</title>
        <authorList>
            <person name="Bojja K."/>
            <person name="Kessler A."/>
            <person name="Tallon L."/>
            <person name="Sadzewicz L."/>
            <person name="Zhao X."/>
            <person name="Vavikolanu K."/>
            <person name="Mehta A."/>
            <person name="Aluvathingal J."/>
            <person name="Nadendla S."/>
            <person name="Myers T."/>
            <person name="Yan Y."/>
            <person name="Sichtig H."/>
        </authorList>
    </citation>
    <scope>NUCLEOTIDE SEQUENCE [LARGE SCALE GENOMIC DNA]</scope>
    <source>
        <strain evidence="1 2">FDAARGOS_770</strain>
    </source>
</reference>
<gene>
    <name evidence="1" type="ORF">FOC72_09355</name>
</gene>
<evidence type="ECO:0000313" key="1">
    <source>
        <dbReference type="EMBL" id="QKQ44758.1"/>
    </source>
</evidence>
<protein>
    <submittedName>
        <fullName evidence="1">Uncharacterized protein</fullName>
    </submittedName>
</protein>
<organism evidence="1 2">
    <name type="scientific">Streptococcus sanguinis</name>
    <dbReference type="NCBI Taxonomy" id="1305"/>
    <lineage>
        <taxon>Bacteria</taxon>
        <taxon>Bacillati</taxon>
        <taxon>Bacillota</taxon>
        <taxon>Bacilli</taxon>
        <taxon>Lactobacillales</taxon>
        <taxon>Streptococcaceae</taxon>
        <taxon>Streptococcus</taxon>
    </lineage>
</organism>